<dbReference type="Proteomes" id="UP000287394">
    <property type="component" value="Chromosome"/>
</dbReference>
<gene>
    <name evidence="1" type="ORF">CCAX7_005480</name>
</gene>
<dbReference type="AlphaFoldDB" id="A0A402D322"/>
<dbReference type="EMBL" id="AP025739">
    <property type="protein sequence ID" value="BDI28497.1"/>
    <property type="molecule type" value="Genomic_DNA"/>
</dbReference>
<dbReference type="SUPFAM" id="SSF51658">
    <property type="entry name" value="Xylose isomerase-like"/>
    <property type="match status" value="1"/>
</dbReference>
<dbReference type="InterPro" id="IPR050312">
    <property type="entry name" value="IolE/XylAMocC-like"/>
</dbReference>
<protein>
    <submittedName>
        <fullName evidence="1">Uncharacterized protein</fullName>
    </submittedName>
</protein>
<keyword evidence="2" id="KW-1185">Reference proteome</keyword>
<proteinExistence type="predicted"/>
<dbReference type="Pfam" id="PF01261">
    <property type="entry name" value="AP_endonuc_2"/>
    <property type="match status" value="1"/>
</dbReference>
<accession>A0A402D322</accession>
<sequence length="281" mass="30574">MKLAVITDEIDADLGHALEVMAEYGVQGVELRQIWDKNIVDAPEDYWRRAKDLIDARGMQVVGIASPFYKCDLPGEEVDGPLGAMHSASARGLGDQITVLERAIAAAKFFDTNLVRVFSFWKRGALTPQVEELIVDAFAEPVALAEREGIILGLENEHSCYLGTGAQTARVLEEVGSKALRSIWDPGNAFFDGEKPFPTGYEAIKDFIVHVHVKDAVVPTGKITPEWTVVGQGSIDFPGQIQALRDSGYDGYLSLETHYGGHGTKEASSRACLEGLIKLVG</sequence>
<dbReference type="Gene3D" id="3.20.20.150">
    <property type="entry name" value="Divalent-metal-dependent TIM barrel enzymes"/>
    <property type="match status" value="1"/>
</dbReference>
<evidence type="ECO:0000313" key="1">
    <source>
        <dbReference type="EMBL" id="BDI28497.1"/>
    </source>
</evidence>
<dbReference type="RefSeq" id="WP_119323960.1">
    <property type="nucleotide sequence ID" value="NZ_AP025739.1"/>
</dbReference>
<reference evidence="1 2" key="1">
    <citation type="journal article" date="2019" name="Int. J. Syst. Evol. Microbiol.">
        <title>Capsulimonas corticalis gen. nov., sp. nov., an aerobic capsulated bacterium, of a novel bacterial order, Capsulimonadales ord. nov., of the class Armatimonadia of the phylum Armatimonadetes.</title>
        <authorList>
            <person name="Li J."/>
            <person name="Kudo C."/>
            <person name="Tonouchi A."/>
        </authorList>
    </citation>
    <scope>NUCLEOTIDE SEQUENCE [LARGE SCALE GENOMIC DNA]</scope>
    <source>
        <strain evidence="1 2">AX-7</strain>
    </source>
</reference>
<dbReference type="KEGG" id="ccot:CCAX7_005480"/>
<dbReference type="InterPro" id="IPR036237">
    <property type="entry name" value="Xyl_isomerase-like_sf"/>
</dbReference>
<dbReference type="FunCoup" id="A0A402D322">
    <property type="interactions" value="18"/>
</dbReference>
<name>A0A402D322_9BACT</name>
<dbReference type="InterPro" id="IPR013022">
    <property type="entry name" value="Xyl_isomerase-like_TIM-brl"/>
</dbReference>
<dbReference type="PANTHER" id="PTHR12110">
    <property type="entry name" value="HYDROXYPYRUVATE ISOMERASE"/>
    <property type="match status" value="1"/>
</dbReference>
<dbReference type="PANTHER" id="PTHR12110:SF41">
    <property type="entry name" value="INOSOSE DEHYDRATASE"/>
    <property type="match status" value="1"/>
</dbReference>
<dbReference type="OrthoDB" id="9779184at2"/>
<evidence type="ECO:0000313" key="2">
    <source>
        <dbReference type="Proteomes" id="UP000287394"/>
    </source>
</evidence>
<organism evidence="1 2">
    <name type="scientific">Capsulimonas corticalis</name>
    <dbReference type="NCBI Taxonomy" id="2219043"/>
    <lineage>
        <taxon>Bacteria</taxon>
        <taxon>Bacillati</taxon>
        <taxon>Armatimonadota</taxon>
        <taxon>Armatimonadia</taxon>
        <taxon>Capsulimonadales</taxon>
        <taxon>Capsulimonadaceae</taxon>
        <taxon>Capsulimonas</taxon>
    </lineage>
</organism>